<keyword evidence="5" id="KW-0460">Magnesium</keyword>
<dbReference type="GO" id="GO:0005524">
    <property type="term" value="F:ATP binding"/>
    <property type="evidence" value="ECO:0007669"/>
    <property type="project" value="UniProtKB-KW"/>
</dbReference>
<dbReference type="NCBIfam" id="TIGR02727">
    <property type="entry name" value="MTHFS_bact"/>
    <property type="match status" value="1"/>
</dbReference>
<protein>
    <recommendedName>
        <fullName evidence="5">5-formyltetrahydrofolate cyclo-ligase</fullName>
        <ecNumber evidence="5">6.3.3.2</ecNumber>
    </recommendedName>
</protein>
<evidence type="ECO:0000256" key="5">
    <source>
        <dbReference type="RuleBase" id="RU361279"/>
    </source>
</evidence>
<dbReference type="Pfam" id="PF01812">
    <property type="entry name" value="5-FTHF_cyc-lig"/>
    <property type="match status" value="1"/>
</dbReference>
<gene>
    <name evidence="6" type="ORF">FEM03_07990</name>
</gene>
<dbReference type="AlphaFoldDB" id="A0A5R8KGT3"/>
<keyword evidence="7" id="KW-1185">Reference proteome</keyword>
<name>A0A5R8KGT3_9BACT</name>
<dbReference type="Proteomes" id="UP000306196">
    <property type="component" value="Unassembled WGS sequence"/>
</dbReference>
<dbReference type="GO" id="GO:0030272">
    <property type="term" value="F:5-formyltetrahydrofolate cyclo-ligase activity"/>
    <property type="evidence" value="ECO:0007669"/>
    <property type="project" value="UniProtKB-EC"/>
</dbReference>
<dbReference type="PIRSF" id="PIRSF006806">
    <property type="entry name" value="FTHF_cligase"/>
    <property type="match status" value="1"/>
</dbReference>
<dbReference type="EMBL" id="VAUV01000005">
    <property type="protein sequence ID" value="TLD71457.1"/>
    <property type="molecule type" value="Genomic_DNA"/>
</dbReference>
<dbReference type="GO" id="GO:0046872">
    <property type="term" value="F:metal ion binding"/>
    <property type="evidence" value="ECO:0007669"/>
    <property type="project" value="UniProtKB-KW"/>
</dbReference>
<evidence type="ECO:0000313" key="6">
    <source>
        <dbReference type="EMBL" id="TLD71457.1"/>
    </source>
</evidence>
<evidence type="ECO:0000256" key="1">
    <source>
        <dbReference type="ARBA" id="ARBA00010638"/>
    </source>
</evidence>
<dbReference type="InterPro" id="IPR037171">
    <property type="entry name" value="NagB/RpiA_transferase-like"/>
</dbReference>
<comment type="caution">
    <text evidence="6">The sequence shown here is derived from an EMBL/GenBank/DDBJ whole genome shotgun (WGS) entry which is preliminary data.</text>
</comment>
<reference evidence="6 7" key="1">
    <citation type="submission" date="2019-05" db="EMBL/GenBank/DDBJ databases">
        <title>Verrucobacter flavum gen. nov., sp. nov. a new member of the family Verrucomicrobiaceae.</title>
        <authorList>
            <person name="Szuroczki S."/>
            <person name="Abbaszade G."/>
            <person name="Szabo A."/>
            <person name="Felfoldi T."/>
            <person name="Schumann P."/>
            <person name="Boka K."/>
            <person name="Keki Z."/>
            <person name="Toumi M."/>
            <person name="Toth E."/>
        </authorList>
    </citation>
    <scope>NUCLEOTIDE SEQUENCE [LARGE SCALE GENOMIC DNA]</scope>
    <source>
        <strain evidence="6 7">MG-N-17</strain>
    </source>
</reference>
<dbReference type="GO" id="GO:0035999">
    <property type="term" value="P:tetrahydrofolate interconversion"/>
    <property type="evidence" value="ECO:0007669"/>
    <property type="project" value="TreeGrafter"/>
</dbReference>
<feature type="binding site" evidence="4">
    <location>
        <position position="62"/>
    </location>
    <ligand>
        <name>substrate</name>
    </ligand>
</feature>
<dbReference type="RefSeq" id="WP_138085669.1">
    <property type="nucleotide sequence ID" value="NZ_VAUV01000005.1"/>
</dbReference>
<organism evidence="6 7">
    <name type="scientific">Phragmitibacter flavus</name>
    <dbReference type="NCBI Taxonomy" id="2576071"/>
    <lineage>
        <taxon>Bacteria</taxon>
        <taxon>Pseudomonadati</taxon>
        <taxon>Verrucomicrobiota</taxon>
        <taxon>Verrucomicrobiia</taxon>
        <taxon>Verrucomicrobiales</taxon>
        <taxon>Verrucomicrobiaceae</taxon>
        <taxon>Phragmitibacter</taxon>
    </lineage>
</organism>
<proteinExistence type="inferred from homology"/>
<accession>A0A5R8KGT3</accession>
<dbReference type="GO" id="GO:0009396">
    <property type="term" value="P:folic acid-containing compound biosynthetic process"/>
    <property type="evidence" value="ECO:0007669"/>
    <property type="project" value="TreeGrafter"/>
</dbReference>
<evidence type="ECO:0000256" key="4">
    <source>
        <dbReference type="PIRSR" id="PIRSR006806-1"/>
    </source>
</evidence>
<sequence>MSSQSQTKTDLRRWINAQIREVPKEQRALWSHQVQEVLMGNPAWLPKDGGGVVAIFGGMKLEVDVMPLFSWLQEKGCEVALFALDGDLMTPWRVRLHGDLQSGVMGVLEPLREEGGRLEIADLQVVLTPGLAFDRESGMRMGRGKGHYDRIFGDPGFRGLKIGVAFELQLITGVPSEPHDRAMDHVVTQNGWQSFK</sequence>
<dbReference type="OrthoDB" id="9801938at2"/>
<comment type="catalytic activity">
    <reaction evidence="5">
        <text>(6S)-5-formyl-5,6,7,8-tetrahydrofolate + ATP = (6R)-5,10-methenyltetrahydrofolate + ADP + phosphate</text>
        <dbReference type="Rhea" id="RHEA:10488"/>
        <dbReference type="ChEBI" id="CHEBI:30616"/>
        <dbReference type="ChEBI" id="CHEBI:43474"/>
        <dbReference type="ChEBI" id="CHEBI:57455"/>
        <dbReference type="ChEBI" id="CHEBI:57457"/>
        <dbReference type="ChEBI" id="CHEBI:456216"/>
        <dbReference type="EC" id="6.3.3.2"/>
    </reaction>
</comment>
<dbReference type="Gene3D" id="3.40.50.10420">
    <property type="entry name" value="NagB/RpiA/CoA transferase-like"/>
    <property type="match status" value="1"/>
</dbReference>
<dbReference type="PANTHER" id="PTHR23407">
    <property type="entry name" value="ATPASE INHIBITOR/5-FORMYLTETRAHYDROFOLATE CYCLO-LIGASE"/>
    <property type="match status" value="1"/>
</dbReference>
<evidence type="ECO:0000313" key="7">
    <source>
        <dbReference type="Proteomes" id="UP000306196"/>
    </source>
</evidence>
<evidence type="ECO:0000256" key="3">
    <source>
        <dbReference type="ARBA" id="ARBA00022840"/>
    </source>
</evidence>
<keyword evidence="3 4" id="KW-0067">ATP-binding</keyword>
<dbReference type="EC" id="6.3.3.2" evidence="5"/>
<evidence type="ECO:0000256" key="2">
    <source>
        <dbReference type="ARBA" id="ARBA00022741"/>
    </source>
</evidence>
<keyword evidence="5" id="KW-0479">Metal-binding</keyword>
<keyword evidence="6" id="KW-0436">Ligase</keyword>
<dbReference type="SUPFAM" id="SSF100950">
    <property type="entry name" value="NagB/RpiA/CoA transferase-like"/>
    <property type="match status" value="1"/>
</dbReference>
<feature type="binding site" evidence="4">
    <location>
        <begin position="140"/>
        <end position="148"/>
    </location>
    <ligand>
        <name>ATP</name>
        <dbReference type="ChEBI" id="CHEBI:30616"/>
    </ligand>
</feature>
<comment type="similarity">
    <text evidence="1 5">Belongs to the 5-formyltetrahydrofolate cyclo-ligase family.</text>
</comment>
<dbReference type="PANTHER" id="PTHR23407:SF1">
    <property type="entry name" value="5-FORMYLTETRAHYDROFOLATE CYCLO-LIGASE"/>
    <property type="match status" value="1"/>
</dbReference>
<comment type="cofactor">
    <cofactor evidence="5">
        <name>Mg(2+)</name>
        <dbReference type="ChEBI" id="CHEBI:18420"/>
    </cofactor>
</comment>
<keyword evidence="2 4" id="KW-0547">Nucleotide-binding</keyword>
<dbReference type="InterPro" id="IPR002698">
    <property type="entry name" value="FTHF_cligase"/>
</dbReference>
<dbReference type="InterPro" id="IPR024185">
    <property type="entry name" value="FTHF_cligase-like_sf"/>
</dbReference>
<feature type="binding site" evidence="4">
    <location>
        <begin position="8"/>
        <end position="12"/>
    </location>
    <ligand>
        <name>ATP</name>
        <dbReference type="ChEBI" id="CHEBI:30616"/>
    </ligand>
</feature>